<dbReference type="OrthoDB" id="412981at2759"/>
<evidence type="ECO:0000256" key="1">
    <source>
        <dbReference type="SAM" id="MobiDB-lite"/>
    </source>
</evidence>
<dbReference type="CDD" id="cd01650">
    <property type="entry name" value="RT_nLTR_like"/>
    <property type="match status" value="1"/>
</dbReference>
<protein>
    <submittedName>
        <fullName evidence="3">RNA-directed DNA polymerase from mobile element jockey</fullName>
    </submittedName>
</protein>
<keyword evidence="4" id="KW-1185">Reference proteome</keyword>
<reference evidence="3 4" key="1">
    <citation type="journal article" date="2019" name="Commun. Biol.">
        <title>The bagworm genome reveals a unique fibroin gene that provides high tensile strength.</title>
        <authorList>
            <person name="Kono N."/>
            <person name="Nakamura H."/>
            <person name="Ohtoshi R."/>
            <person name="Tomita M."/>
            <person name="Numata K."/>
            <person name="Arakawa K."/>
        </authorList>
    </citation>
    <scope>NUCLEOTIDE SEQUENCE [LARGE SCALE GENOMIC DNA]</scope>
</reference>
<feature type="region of interest" description="Disordered" evidence="1">
    <location>
        <begin position="654"/>
        <end position="681"/>
    </location>
</feature>
<evidence type="ECO:0000259" key="2">
    <source>
        <dbReference type="PROSITE" id="PS50878"/>
    </source>
</evidence>
<evidence type="ECO:0000313" key="3">
    <source>
        <dbReference type="EMBL" id="GBP01156.1"/>
    </source>
</evidence>
<evidence type="ECO:0000313" key="4">
    <source>
        <dbReference type="Proteomes" id="UP000299102"/>
    </source>
</evidence>
<feature type="domain" description="Reverse transcriptase" evidence="2">
    <location>
        <begin position="312"/>
        <end position="546"/>
    </location>
</feature>
<keyword evidence="3" id="KW-0808">Transferase</keyword>
<name>A0A4C1SGY0_EUMVA</name>
<keyword evidence="3" id="KW-0695">RNA-directed DNA polymerase</keyword>
<proteinExistence type="predicted"/>
<keyword evidence="3" id="KW-0548">Nucleotidyltransferase</keyword>
<accession>A0A4C1SGY0</accession>
<feature type="compositionally biased region" description="Basic and acidic residues" evidence="1">
    <location>
        <begin position="654"/>
        <end position="674"/>
    </location>
</feature>
<dbReference type="SUPFAM" id="SSF56672">
    <property type="entry name" value="DNA/RNA polymerases"/>
    <property type="match status" value="1"/>
</dbReference>
<dbReference type="Pfam" id="PF00078">
    <property type="entry name" value="RVT_1"/>
    <property type="match status" value="1"/>
</dbReference>
<dbReference type="Proteomes" id="UP000299102">
    <property type="component" value="Unassembled WGS sequence"/>
</dbReference>
<sequence>MDRTPSHIPTNPRFRADVLDVVLCHQLPYPIHVEVLYDMDTQHLPILITLGTTAHMTPARPLTHRTDWDAFRSALEELHIGKSFSCPEEVDTAAQRLTEKVQAAYSVATTRLPAQTSRRWDLPPHLKLALQKKRNLQKLWAKTLCPRIKRELNHVTQDLRQAVWTFRGAAWEETIEQAGEDWKSLHLLCCRLTRSPAPVCPLFDKTGTRRYAAKDRAEILAEHLEEQFTPHTPSDTPEAASHHVQVERRVEEFLMAPVLPLAGDYFVSPAETGKMISRLPKRKAPGPDGIPTAAIRQLPRRAMVAMTRLFNGILRTGHFPKNWKMGRVIAIPKAGKDPRLATSQRPITLLSHIAKLFERIALRRLLRHLTPRQEQFGFRSGHSTTLQLARVLHHMASRAQPGSSYRRSLSRHRKAFDPSFLEGRSFFVAVEDTTSDPRPIHAGVPQGSCLSPCLYGVYTDDIPTLAGQLQNWEEDVVLALNADDSAYFASSRRADLAAAKIQRVLDLLPEWLDKWRVAVNATKTAATLTGQQRTMPPNLRLRGQDVEWQTKSMLRPVLRLHLPLRAKLVLYKGYIRSRLTYAAPVWYALCSTSQRKRSQAQQNIALRMIVGAGRYVLNDVIARDLCIETVEEFIRRIARRMFDLADQGPHEFLRNIAPTHERSPSGRPLSREITKTSPPKQ</sequence>
<dbReference type="STRING" id="151549.A0A4C1SGY0"/>
<organism evidence="3 4">
    <name type="scientific">Eumeta variegata</name>
    <name type="common">Bagworm moth</name>
    <name type="synonym">Eumeta japonica</name>
    <dbReference type="NCBI Taxonomy" id="151549"/>
    <lineage>
        <taxon>Eukaryota</taxon>
        <taxon>Metazoa</taxon>
        <taxon>Ecdysozoa</taxon>
        <taxon>Arthropoda</taxon>
        <taxon>Hexapoda</taxon>
        <taxon>Insecta</taxon>
        <taxon>Pterygota</taxon>
        <taxon>Neoptera</taxon>
        <taxon>Endopterygota</taxon>
        <taxon>Lepidoptera</taxon>
        <taxon>Glossata</taxon>
        <taxon>Ditrysia</taxon>
        <taxon>Tineoidea</taxon>
        <taxon>Psychidae</taxon>
        <taxon>Oiketicinae</taxon>
        <taxon>Eumeta</taxon>
    </lineage>
</organism>
<dbReference type="PANTHER" id="PTHR19446">
    <property type="entry name" value="REVERSE TRANSCRIPTASES"/>
    <property type="match status" value="1"/>
</dbReference>
<dbReference type="PROSITE" id="PS50878">
    <property type="entry name" value="RT_POL"/>
    <property type="match status" value="1"/>
</dbReference>
<dbReference type="AlphaFoldDB" id="A0A4C1SGY0"/>
<gene>
    <name evidence="3" type="primary">pol</name>
    <name evidence="3" type="ORF">EVAR_99343_1</name>
</gene>
<dbReference type="InterPro" id="IPR000477">
    <property type="entry name" value="RT_dom"/>
</dbReference>
<comment type="caution">
    <text evidence="3">The sequence shown here is derived from an EMBL/GenBank/DDBJ whole genome shotgun (WGS) entry which is preliminary data.</text>
</comment>
<dbReference type="GO" id="GO:0003964">
    <property type="term" value="F:RNA-directed DNA polymerase activity"/>
    <property type="evidence" value="ECO:0007669"/>
    <property type="project" value="UniProtKB-KW"/>
</dbReference>
<dbReference type="InterPro" id="IPR043502">
    <property type="entry name" value="DNA/RNA_pol_sf"/>
</dbReference>
<dbReference type="EMBL" id="BGZK01003427">
    <property type="protein sequence ID" value="GBP01156.1"/>
    <property type="molecule type" value="Genomic_DNA"/>
</dbReference>